<keyword evidence="3" id="KW-0812">Transmembrane</keyword>
<evidence type="ECO:0000256" key="5">
    <source>
        <dbReference type="ARBA" id="ARBA00022737"/>
    </source>
</evidence>
<dbReference type="EMBL" id="JBEDUW010000004">
    <property type="protein sequence ID" value="KAK9932397.1"/>
    <property type="molecule type" value="Genomic_DNA"/>
</dbReference>
<dbReference type="Pfam" id="PF12799">
    <property type="entry name" value="LRR_4"/>
    <property type="match status" value="1"/>
</dbReference>
<dbReference type="PROSITE" id="PS51450">
    <property type="entry name" value="LRR"/>
    <property type="match status" value="1"/>
</dbReference>
<organism evidence="9 10">
    <name type="scientific">Rubus argutus</name>
    <name type="common">Southern blackberry</name>
    <dbReference type="NCBI Taxonomy" id="59490"/>
    <lineage>
        <taxon>Eukaryota</taxon>
        <taxon>Viridiplantae</taxon>
        <taxon>Streptophyta</taxon>
        <taxon>Embryophyta</taxon>
        <taxon>Tracheophyta</taxon>
        <taxon>Spermatophyta</taxon>
        <taxon>Magnoliopsida</taxon>
        <taxon>eudicotyledons</taxon>
        <taxon>Gunneridae</taxon>
        <taxon>Pentapetalae</taxon>
        <taxon>rosids</taxon>
        <taxon>fabids</taxon>
        <taxon>Rosales</taxon>
        <taxon>Rosaceae</taxon>
        <taxon>Rosoideae</taxon>
        <taxon>Rosoideae incertae sedis</taxon>
        <taxon>Rubus</taxon>
    </lineage>
</organism>
<dbReference type="Gene3D" id="3.80.10.10">
    <property type="entry name" value="Ribonuclease Inhibitor"/>
    <property type="match status" value="2"/>
</dbReference>
<dbReference type="PANTHER" id="PTHR48009">
    <property type="entry name" value="LEUCINE-RICH REPEAT (LRR) FAMILY PROTEIN"/>
    <property type="match status" value="1"/>
</dbReference>
<evidence type="ECO:0000256" key="8">
    <source>
        <dbReference type="SAM" id="SignalP"/>
    </source>
</evidence>
<comment type="subcellular location">
    <subcellularLocation>
        <location evidence="1">Membrane</location>
        <topology evidence="1">Single-pass membrane protein</topology>
    </subcellularLocation>
</comment>
<dbReference type="PANTHER" id="PTHR48009:SF7">
    <property type="entry name" value="LEUCINE-RICH REPEAT (LRR) FAMILY PROTEIN"/>
    <property type="match status" value="1"/>
</dbReference>
<keyword evidence="4 8" id="KW-0732">Signal</keyword>
<keyword evidence="6" id="KW-1133">Transmembrane helix</keyword>
<sequence length="253" mass="27794">MSKLWPLFCLLWFTVCSTSTPMLTSSQTLDADIQVLRVFKRCIDPNSIPPNSYLSSWDFAMDPCETTGGQFLGILCTFPLDDSPNRITAIDLDGVGYEGFIAAAIGNLTELTFINLRKNNFRGPIPESIANLKKLTRLSLSNNFLTGSIPLGLITLKKLEYLDISFNQFSGTIPASIGGLRGMTSLSMSNNGFTGRLPDLSGLWQLKTLDLSRNQLYGSLPNVPVSLTTLFLSNNILSGHLTPLIKLRHLKVC</sequence>
<protein>
    <recommendedName>
        <fullName evidence="11">Leucine-rich repeat-containing N-terminal plant-type domain-containing protein</fullName>
    </recommendedName>
</protein>
<evidence type="ECO:0000256" key="2">
    <source>
        <dbReference type="ARBA" id="ARBA00022614"/>
    </source>
</evidence>
<dbReference type="GO" id="GO:0016020">
    <property type="term" value="C:membrane"/>
    <property type="evidence" value="ECO:0007669"/>
    <property type="project" value="UniProtKB-SubCell"/>
</dbReference>
<dbReference type="FunFam" id="3.80.10.10:FF:000129">
    <property type="entry name" value="Leucine-rich repeat receptor-like kinase"/>
    <property type="match status" value="1"/>
</dbReference>
<evidence type="ECO:0000313" key="9">
    <source>
        <dbReference type="EMBL" id="KAK9932397.1"/>
    </source>
</evidence>
<dbReference type="InterPro" id="IPR001611">
    <property type="entry name" value="Leu-rich_rpt"/>
</dbReference>
<dbReference type="InterPro" id="IPR025875">
    <property type="entry name" value="Leu-rich_rpt_4"/>
</dbReference>
<keyword evidence="7" id="KW-0472">Membrane</keyword>
<dbReference type="PRINTS" id="PR00019">
    <property type="entry name" value="LEURICHRPT"/>
</dbReference>
<dbReference type="InterPro" id="IPR053213">
    <property type="entry name" value="RLP29"/>
</dbReference>
<comment type="caution">
    <text evidence="9">The sequence shown here is derived from an EMBL/GenBank/DDBJ whole genome shotgun (WGS) entry which is preliminary data.</text>
</comment>
<feature type="signal peptide" evidence="8">
    <location>
        <begin position="1"/>
        <end position="19"/>
    </location>
</feature>
<evidence type="ECO:0000256" key="7">
    <source>
        <dbReference type="ARBA" id="ARBA00023136"/>
    </source>
</evidence>
<dbReference type="FunFam" id="3.80.10.10:FF:000383">
    <property type="entry name" value="Leucine-rich repeat receptor protein kinase EMS1"/>
    <property type="match status" value="1"/>
</dbReference>
<dbReference type="InterPro" id="IPR032675">
    <property type="entry name" value="LRR_dom_sf"/>
</dbReference>
<evidence type="ECO:0008006" key="11">
    <source>
        <dbReference type="Google" id="ProtNLM"/>
    </source>
</evidence>
<dbReference type="Proteomes" id="UP001457282">
    <property type="component" value="Unassembled WGS sequence"/>
</dbReference>
<dbReference type="AlphaFoldDB" id="A0AAW1X6U7"/>
<reference evidence="9 10" key="1">
    <citation type="journal article" date="2023" name="G3 (Bethesda)">
        <title>A chromosome-length genome assembly and annotation of blackberry (Rubus argutus, cv. 'Hillquist').</title>
        <authorList>
            <person name="Bruna T."/>
            <person name="Aryal R."/>
            <person name="Dudchenko O."/>
            <person name="Sargent D.J."/>
            <person name="Mead D."/>
            <person name="Buti M."/>
            <person name="Cavallini A."/>
            <person name="Hytonen T."/>
            <person name="Andres J."/>
            <person name="Pham M."/>
            <person name="Weisz D."/>
            <person name="Mascagni F."/>
            <person name="Usai G."/>
            <person name="Natali L."/>
            <person name="Bassil N."/>
            <person name="Fernandez G.E."/>
            <person name="Lomsadze A."/>
            <person name="Armour M."/>
            <person name="Olukolu B."/>
            <person name="Poorten T."/>
            <person name="Britton C."/>
            <person name="Davik J."/>
            <person name="Ashrafi H."/>
            <person name="Aiden E.L."/>
            <person name="Borodovsky M."/>
            <person name="Worthington M."/>
        </authorList>
    </citation>
    <scope>NUCLEOTIDE SEQUENCE [LARGE SCALE GENOMIC DNA]</scope>
    <source>
        <strain evidence="9">PI 553951</strain>
    </source>
</reference>
<evidence type="ECO:0000256" key="4">
    <source>
        <dbReference type="ARBA" id="ARBA00022729"/>
    </source>
</evidence>
<name>A0AAW1X6U7_RUBAR</name>
<keyword evidence="2" id="KW-0433">Leucine-rich repeat</keyword>
<evidence type="ECO:0000256" key="1">
    <source>
        <dbReference type="ARBA" id="ARBA00004167"/>
    </source>
</evidence>
<gene>
    <name evidence="9" type="ORF">M0R45_019636</name>
</gene>
<keyword evidence="10" id="KW-1185">Reference proteome</keyword>
<dbReference type="Pfam" id="PF00560">
    <property type="entry name" value="LRR_1"/>
    <property type="match status" value="3"/>
</dbReference>
<keyword evidence="5" id="KW-0677">Repeat</keyword>
<feature type="chain" id="PRO_5043822505" description="Leucine-rich repeat-containing N-terminal plant-type domain-containing protein" evidence="8">
    <location>
        <begin position="20"/>
        <end position="253"/>
    </location>
</feature>
<dbReference type="SUPFAM" id="SSF52058">
    <property type="entry name" value="L domain-like"/>
    <property type="match status" value="1"/>
</dbReference>
<proteinExistence type="predicted"/>
<evidence type="ECO:0000256" key="3">
    <source>
        <dbReference type="ARBA" id="ARBA00022692"/>
    </source>
</evidence>
<accession>A0AAW1X6U7</accession>
<evidence type="ECO:0000313" key="10">
    <source>
        <dbReference type="Proteomes" id="UP001457282"/>
    </source>
</evidence>
<evidence type="ECO:0000256" key="6">
    <source>
        <dbReference type="ARBA" id="ARBA00022989"/>
    </source>
</evidence>